<dbReference type="EMBL" id="VSSQ01002137">
    <property type="protein sequence ID" value="MPM13553.1"/>
    <property type="molecule type" value="Genomic_DNA"/>
</dbReference>
<gene>
    <name evidence="1" type="ORF">SDC9_59910</name>
</gene>
<dbReference type="InterPro" id="IPR006059">
    <property type="entry name" value="SBP"/>
</dbReference>
<accession>A0A644XH98</accession>
<dbReference type="Gene3D" id="3.40.190.10">
    <property type="entry name" value="Periplasmic binding protein-like II"/>
    <property type="match status" value="1"/>
</dbReference>
<sequence length="128" mass="14357">MCYNWYVTSSEKDTAKIAAAWDFIKYMVEPENAVLQAQMTGWFPGRSDVDLPVDQEILDAFYNPDQTLYMYPLLSCNDELQTKFAEKLTTVGFATPAFYGDDAAMMAFLEECAAETNAILQENGVYGG</sequence>
<comment type="caution">
    <text evidence="1">The sequence shown here is derived from an EMBL/GenBank/DDBJ whole genome shotgun (WGS) entry which is preliminary data.</text>
</comment>
<dbReference type="Pfam" id="PF13416">
    <property type="entry name" value="SBP_bac_8"/>
    <property type="match status" value="1"/>
</dbReference>
<name>A0A644XH98_9ZZZZ</name>
<reference evidence="1" key="1">
    <citation type="submission" date="2019-08" db="EMBL/GenBank/DDBJ databases">
        <authorList>
            <person name="Kucharzyk K."/>
            <person name="Murdoch R.W."/>
            <person name="Higgins S."/>
            <person name="Loffler F."/>
        </authorList>
    </citation>
    <scope>NUCLEOTIDE SEQUENCE</scope>
</reference>
<dbReference type="SUPFAM" id="SSF53850">
    <property type="entry name" value="Periplasmic binding protein-like II"/>
    <property type="match status" value="1"/>
</dbReference>
<dbReference type="AlphaFoldDB" id="A0A644XH98"/>
<proteinExistence type="predicted"/>
<organism evidence="1">
    <name type="scientific">bioreactor metagenome</name>
    <dbReference type="NCBI Taxonomy" id="1076179"/>
    <lineage>
        <taxon>unclassified sequences</taxon>
        <taxon>metagenomes</taxon>
        <taxon>ecological metagenomes</taxon>
    </lineage>
</organism>
<protein>
    <submittedName>
        <fullName evidence="1">Uncharacterized protein</fullName>
    </submittedName>
</protein>
<evidence type="ECO:0000313" key="1">
    <source>
        <dbReference type="EMBL" id="MPM13553.1"/>
    </source>
</evidence>